<keyword evidence="5" id="KW-1185">Reference proteome</keyword>
<evidence type="ECO:0000256" key="2">
    <source>
        <dbReference type="ARBA" id="ARBA00023315"/>
    </source>
</evidence>
<gene>
    <name evidence="4" type="ORF">JQX08_11585</name>
</gene>
<evidence type="ECO:0000313" key="5">
    <source>
        <dbReference type="Proteomes" id="UP000717995"/>
    </source>
</evidence>
<dbReference type="Gene3D" id="3.40.630.30">
    <property type="match status" value="1"/>
</dbReference>
<sequence>MSWQHRLATRADLPRIVAIYNSTVASRMVTADLEPVSVESRESWFAEHQPERRPLWVVERDDAIAGWLSFSDFYGRPAYGRTAELSIYLDEAVRGQGLGRHLLQLAIDAAPGVGLDTLLGFIFGHNQASLALFERFGFARWGELPRVAVLDGVERDLIIVGRRLTDA</sequence>
<keyword evidence="2" id="KW-0012">Acyltransferase</keyword>
<dbReference type="Pfam" id="PF00583">
    <property type="entry name" value="Acetyltransf_1"/>
    <property type="match status" value="1"/>
</dbReference>
<evidence type="ECO:0000313" key="4">
    <source>
        <dbReference type="EMBL" id="MBM7061347.1"/>
    </source>
</evidence>
<name>A0ABS2IE45_9GAMM</name>
<proteinExistence type="predicted"/>
<dbReference type="SUPFAM" id="SSF55729">
    <property type="entry name" value="Acyl-CoA N-acyltransferases (Nat)"/>
    <property type="match status" value="1"/>
</dbReference>
<evidence type="ECO:0000256" key="1">
    <source>
        <dbReference type="ARBA" id="ARBA00022679"/>
    </source>
</evidence>
<dbReference type="Proteomes" id="UP000717995">
    <property type="component" value="Unassembled WGS sequence"/>
</dbReference>
<reference evidence="4 5" key="1">
    <citation type="submission" date="2021-02" db="EMBL/GenBank/DDBJ databases">
        <authorList>
            <person name="Lee D.-H."/>
        </authorList>
    </citation>
    <scope>NUCLEOTIDE SEQUENCE [LARGE SCALE GENOMIC DNA]</scope>
    <source>
        <strain evidence="4 5">UL073</strain>
    </source>
</reference>
<keyword evidence="1" id="KW-0808">Transferase</keyword>
<evidence type="ECO:0000259" key="3">
    <source>
        <dbReference type="PROSITE" id="PS51186"/>
    </source>
</evidence>
<dbReference type="PANTHER" id="PTHR43072:SF23">
    <property type="entry name" value="UPF0039 PROTEIN C11D3.02C"/>
    <property type="match status" value="1"/>
</dbReference>
<dbReference type="InterPro" id="IPR016181">
    <property type="entry name" value="Acyl_CoA_acyltransferase"/>
</dbReference>
<organism evidence="4 5">
    <name type="scientific">Zestomonas insulae</name>
    <dbReference type="NCBI Taxonomy" id="2809017"/>
    <lineage>
        <taxon>Bacteria</taxon>
        <taxon>Pseudomonadati</taxon>
        <taxon>Pseudomonadota</taxon>
        <taxon>Gammaproteobacteria</taxon>
        <taxon>Pseudomonadales</taxon>
        <taxon>Pseudomonadaceae</taxon>
        <taxon>Zestomonas</taxon>
    </lineage>
</organism>
<accession>A0ABS2IE45</accession>
<dbReference type="EMBL" id="JAFEUP010000003">
    <property type="protein sequence ID" value="MBM7061347.1"/>
    <property type="molecule type" value="Genomic_DNA"/>
</dbReference>
<protein>
    <submittedName>
        <fullName evidence="4">N-acetyltransferase</fullName>
    </submittedName>
</protein>
<dbReference type="PROSITE" id="PS51186">
    <property type="entry name" value="GNAT"/>
    <property type="match status" value="1"/>
</dbReference>
<feature type="domain" description="N-acetyltransferase" evidence="3">
    <location>
        <begin position="3"/>
        <end position="156"/>
    </location>
</feature>
<dbReference type="RefSeq" id="WP_205348532.1">
    <property type="nucleotide sequence ID" value="NZ_JAFEUP010000003.1"/>
</dbReference>
<dbReference type="CDD" id="cd04301">
    <property type="entry name" value="NAT_SF"/>
    <property type="match status" value="1"/>
</dbReference>
<dbReference type="PANTHER" id="PTHR43072">
    <property type="entry name" value="N-ACETYLTRANSFERASE"/>
    <property type="match status" value="1"/>
</dbReference>
<comment type="caution">
    <text evidence="4">The sequence shown here is derived from an EMBL/GenBank/DDBJ whole genome shotgun (WGS) entry which is preliminary data.</text>
</comment>
<dbReference type="InterPro" id="IPR000182">
    <property type="entry name" value="GNAT_dom"/>
</dbReference>